<keyword evidence="3" id="KW-1185">Reference proteome</keyword>
<dbReference type="Proteomes" id="UP000019678">
    <property type="component" value="Unassembled WGS sequence"/>
</dbReference>
<dbReference type="STRING" id="1192034.CAP_6457"/>
<dbReference type="RefSeq" id="WP_052376299.1">
    <property type="nucleotide sequence ID" value="NZ_ASRX01000054.1"/>
</dbReference>
<dbReference type="EMBL" id="ASRX01000054">
    <property type="protein sequence ID" value="EYF02877.1"/>
    <property type="molecule type" value="Genomic_DNA"/>
</dbReference>
<evidence type="ECO:0000313" key="2">
    <source>
        <dbReference type="EMBL" id="EYF02877.1"/>
    </source>
</evidence>
<proteinExistence type="predicted"/>
<reference evidence="2 3" key="1">
    <citation type="submission" date="2013-05" db="EMBL/GenBank/DDBJ databases">
        <title>Genome assembly of Chondromyces apiculatus DSM 436.</title>
        <authorList>
            <person name="Sharma G."/>
            <person name="Khatri I."/>
            <person name="Kaur C."/>
            <person name="Mayilraj S."/>
            <person name="Subramanian S."/>
        </authorList>
    </citation>
    <scope>NUCLEOTIDE SEQUENCE [LARGE SCALE GENOMIC DNA]</scope>
    <source>
        <strain evidence="2 3">DSM 436</strain>
    </source>
</reference>
<evidence type="ECO:0000256" key="1">
    <source>
        <dbReference type="SAM" id="MobiDB-lite"/>
    </source>
</evidence>
<organism evidence="2 3">
    <name type="scientific">Chondromyces apiculatus DSM 436</name>
    <dbReference type="NCBI Taxonomy" id="1192034"/>
    <lineage>
        <taxon>Bacteria</taxon>
        <taxon>Pseudomonadati</taxon>
        <taxon>Myxococcota</taxon>
        <taxon>Polyangia</taxon>
        <taxon>Polyangiales</taxon>
        <taxon>Polyangiaceae</taxon>
        <taxon>Chondromyces</taxon>
    </lineage>
</organism>
<dbReference type="OrthoDB" id="5526731at2"/>
<feature type="compositionally biased region" description="Acidic residues" evidence="1">
    <location>
        <begin position="173"/>
        <end position="187"/>
    </location>
</feature>
<evidence type="ECO:0000313" key="3">
    <source>
        <dbReference type="Proteomes" id="UP000019678"/>
    </source>
</evidence>
<gene>
    <name evidence="2" type="ORF">CAP_6457</name>
</gene>
<accession>A0A017T1K1</accession>
<comment type="caution">
    <text evidence="2">The sequence shown here is derived from an EMBL/GenBank/DDBJ whole genome shotgun (WGS) entry which is preliminary data.</text>
</comment>
<name>A0A017T1K1_9BACT</name>
<feature type="region of interest" description="Disordered" evidence="1">
    <location>
        <begin position="173"/>
        <end position="193"/>
    </location>
</feature>
<protein>
    <submittedName>
        <fullName evidence="2">Uncharacterized protein</fullName>
    </submittedName>
</protein>
<dbReference type="eggNOG" id="ENOG5030SR2">
    <property type="taxonomic scope" value="Bacteria"/>
</dbReference>
<dbReference type="AlphaFoldDB" id="A0A017T1K1"/>
<sequence>MIIRRSGGELLHIGRKRHHGKASALAVLHQIAEASGSMEGLRALLAQDLSGARVGLMEDEAVIEALATRIAAGSLVLVFERPALPPAPPLQAAALPEPEPNPAPQPVEKHWIEIELRAEEAPHDPVPHARYVVELPNGEVVEGYLDENGKARLEGIPAGQCKVSFPDHAEPIEEGDVDLEEPEEEVAEPPPPLREECQVSQLVVACKHDRERKKKLTLPAPKGVKTPSKVIEVLGAWEGKGDTIQATLTGKHCSQHAGEVLVVTRPDGSTLAFTESKASFDAYYSASSVGGAFSLWPWDKKPVEFRLAPHACHGASVLPAVVRVYPAYEVSVSLGIALDAEKRSDKALAKAKQTGKVERRGRPAHTEWSFEFEGEIKYGQLSKKLGIEYESKLKSLSAVNLYVKKAIDTFCHIVSTYIGLDLVLELPNLSLAYTGGFKELDGSLRVGHEWSIEFEADPLFGAKLEADVLELLIKTLGKFPALAPIAAFLLKARAWAEAEGIEIKLLFALAGRIGFALEAKKSPADKRVQVGAKPLSVKVVASLTAKAKAATGVKWLMSFSAGAEIEGHTGVALGLGVESDDVGLKGKLDLTLLALELEFSMYASGKFEWSQSESKASAGGKYTFWKDTPLWEPGGYIMKYEDPVGGDA</sequence>